<evidence type="ECO:0000256" key="4">
    <source>
        <dbReference type="ARBA" id="ARBA00022989"/>
    </source>
</evidence>
<feature type="transmembrane region" description="Helical" evidence="10">
    <location>
        <begin position="118"/>
        <end position="137"/>
    </location>
</feature>
<evidence type="ECO:0000256" key="3">
    <source>
        <dbReference type="ARBA" id="ARBA00022692"/>
    </source>
</evidence>
<evidence type="ECO:0000256" key="8">
    <source>
        <dbReference type="ARBA" id="ARBA00083178"/>
    </source>
</evidence>
<dbReference type="GO" id="GO:0022857">
    <property type="term" value="F:transmembrane transporter activity"/>
    <property type="evidence" value="ECO:0007669"/>
    <property type="project" value="InterPro"/>
</dbReference>
<gene>
    <name evidence="12" type="ORF">G7Y89_g908</name>
</gene>
<dbReference type="Pfam" id="PF07690">
    <property type="entry name" value="MFS_1"/>
    <property type="match status" value="1"/>
</dbReference>
<dbReference type="PANTHER" id="PTHR23501:SF102">
    <property type="entry name" value="DRUG TRANSPORTER, PUTATIVE (AFU_ORTHOLOGUE AFUA_3G08530)-RELATED"/>
    <property type="match status" value="1"/>
</dbReference>
<comment type="function">
    <text evidence="6">Efflux pump; part of the gene cluster that mediates the biosynthesis of dothistromin (DOTH), a polyketide toxin very similar in structure to the aflatoxin precursor, versicolorin B. One function of dotC may be to transport early-stage dothistromin biosynthetic intermediates from the cytoplasm into vacuoles, thereby affecting the rate of dothistromin production.</text>
</comment>
<feature type="transmembrane region" description="Helical" evidence="10">
    <location>
        <begin position="272"/>
        <end position="292"/>
    </location>
</feature>
<evidence type="ECO:0000259" key="11">
    <source>
        <dbReference type="PROSITE" id="PS50850"/>
    </source>
</evidence>
<feature type="transmembrane region" description="Helical" evidence="10">
    <location>
        <begin position="174"/>
        <end position="195"/>
    </location>
</feature>
<feature type="transmembrane region" description="Helical" evidence="10">
    <location>
        <begin position="377"/>
        <end position="400"/>
    </location>
</feature>
<feature type="transmembrane region" description="Helical" evidence="10">
    <location>
        <begin position="407"/>
        <end position="426"/>
    </location>
</feature>
<feature type="transmembrane region" description="Helical" evidence="10">
    <location>
        <begin position="207"/>
        <end position="229"/>
    </location>
</feature>
<evidence type="ECO:0000256" key="2">
    <source>
        <dbReference type="ARBA" id="ARBA00007520"/>
    </source>
</evidence>
<dbReference type="CDD" id="cd17502">
    <property type="entry name" value="MFS_Azr1_MDR_like"/>
    <property type="match status" value="1"/>
</dbReference>
<feature type="compositionally biased region" description="Basic and acidic residues" evidence="9">
    <location>
        <begin position="590"/>
        <end position="625"/>
    </location>
</feature>
<evidence type="ECO:0000256" key="7">
    <source>
        <dbReference type="ARBA" id="ARBA00069956"/>
    </source>
</evidence>
<feature type="transmembrane region" description="Helical" evidence="10">
    <location>
        <begin position="304"/>
        <end position="323"/>
    </location>
</feature>
<feature type="transmembrane region" description="Helical" evidence="10">
    <location>
        <begin position="438"/>
        <end position="459"/>
    </location>
</feature>
<dbReference type="FunFam" id="1.20.1250.20:FF:000196">
    <property type="entry name" value="MFS toxin efflux pump (AflT)"/>
    <property type="match status" value="1"/>
</dbReference>
<feature type="domain" description="Major facilitator superfamily (MFS) profile" evidence="11">
    <location>
        <begin position="84"/>
        <end position="574"/>
    </location>
</feature>
<protein>
    <recommendedName>
        <fullName evidence="7">Efflux pump dotC</fullName>
    </recommendedName>
    <alternativeName>
        <fullName evidence="8">Dothistromin biosynthesis protein C</fullName>
    </alternativeName>
</protein>
<dbReference type="Gene3D" id="1.20.1720.10">
    <property type="entry name" value="Multidrug resistance protein D"/>
    <property type="match status" value="1"/>
</dbReference>
<dbReference type="InterPro" id="IPR020846">
    <property type="entry name" value="MFS_dom"/>
</dbReference>
<feature type="transmembrane region" description="Helical" evidence="10">
    <location>
        <begin position="471"/>
        <end position="494"/>
    </location>
</feature>
<dbReference type="Gene3D" id="1.20.1250.20">
    <property type="entry name" value="MFS general substrate transporter like domains"/>
    <property type="match status" value="1"/>
</dbReference>
<evidence type="ECO:0000256" key="6">
    <source>
        <dbReference type="ARBA" id="ARBA00057269"/>
    </source>
</evidence>
<accession>A0A8H4RX99</accession>
<dbReference type="AlphaFoldDB" id="A0A8H4RX99"/>
<feature type="transmembrane region" description="Helical" evidence="10">
    <location>
        <begin position="552"/>
        <end position="570"/>
    </location>
</feature>
<feature type="transmembrane region" description="Helical" evidence="10">
    <location>
        <begin position="149"/>
        <end position="168"/>
    </location>
</feature>
<evidence type="ECO:0000313" key="12">
    <source>
        <dbReference type="EMBL" id="KAF4637158.1"/>
    </source>
</evidence>
<feature type="region of interest" description="Disordered" evidence="9">
    <location>
        <begin position="1"/>
        <end position="74"/>
    </location>
</feature>
<organism evidence="12 13">
    <name type="scientific">Cudoniella acicularis</name>
    <dbReference type="NCBI Taxonomy" id="354080"/>
    <lineage>
        <taxon>Eukaryota</taxon>
        <taxon>Fungi</taxon>
        <taxon>Dikarya</taxon>
        <taxon>Ascomycota</taxon>
        <taxon>Pezizomycotina</taxon>
        <taxon>Leotiomycetes</taxon>
        <taxon>Helotiales</taxon>
        <taxon>Tricladiaceae</taxon>
        <taxon>Cudoniella</taxon>
    </lineage>
</organism>
<evidence type="ECO:0000256" key="1">
    <source>
        <dbReference type="ARBA" id="ARBA00004128"/>
    </source>
</evidence>
<feature type="region of interest" description="Disordered" evidence="9">
    <location>
        <begin position="590"/>
        <end position="635"/>
    </location>
</feature>
<dbReference type="FunFam" id="1.20.1720.10:FF:000014">
    <property type="entry name" value="MFS drug transporter, putative"/>
    <property type="match status" value="1"/>
</dbReference>
<keyword evidence="13" id="KW-1185">Reference proteome</keyword>
<dbReference type="InterPro" id="IPR036259">
    <property type="entry name" value="MFS_trans_sf"/>
</dbReference>
<dbReference type="EMBL" id="JAAMPI010000033">
    <property type="protein sequence ID" value="KAF4637158.1"/>
    <property type="molecule type" value="Genomic_DNA"/>
</dbReference>
<keyword evidence="3 10" id="KW-0812">Transmembrane</keyword>
<dbReference type="PANTHER" id="PTHR23501">
    <property type="entry name" value="MAJOR FACILITATOR SUPERFAMILY"/>
    <property type="match status" value="1"/>
</dbReference>
<keyword evidence="5 10" id="KW-0472">Membrane</keyword>
<evidence type="ECO:0000313" key="13">
    <source>
        <dbReference type="Proteomes" id="UP000566819"/>
    </source>
</evidence>
<reference evidence="12 13" key="1">
    <citation type="submission" date="2020-03" db="EMBL/GenBank/DDBJ databases">
        <title>Draft Genome Sequence of Cudoniella acicularis.</title>
        <authorList>
            <person name="Buettner E."/>
            <person name="Kellner H."/>
        </authorList>
    </citation>
    <scope>NUCLEOTIDE SEQUENCE [LARGE SCALE GENOMIC DNA]</scope>
    <source>
        <strain evidence="12 13">DSM 108380</strain>
    </source>
</reference>
<evidence type="ECO:0000256" key="10">
    <source>
        <dbReference type="SAM" id="Phobius"/>
    </source>
</evidence>
<dbReference type="GO" id="GO:0005774">
    <property type="term" value="C:vacuolar membrane"/>
    <property type="evidence" value="ECO:0007669"/>
    <property type="project" value="UniProtKB-SubCell"/>
</dbReference>
<feature type="transmembrane region" description="Helical" evidence="10">
    <location>
        <begin position="82"/>
        <end position="106"/>
    </location>
</feature>
<dbReference type="PRINTS" id="PR01036">
    <property type="entry name" value="TCRTETB"/>
</dbReference>
<keyword evidence="4 10" id="KW-1133">Transmembrane helix</keyword>
<comment type="subcellular location">
    <subcellularLocation>
        <location evidence="1">Vacuole membrane</location>
        <topology evidence="1">Multi-pass membrane protein</topology>
    </subcellularLocation>
</comment>
<dbReference type="InterPro" id="IPR011701">
    <property type="entry name" value="MFS"/>
</dbReference>
<feature type="transmembrane region" description="Helical" evidence="10">
    <location>
        <begin position="241"/>
        <end position="260"/>
    </location>
</feature>
<dbReference type="GO" id="GO:0005886">
    <property type="term" value="C:plasma membrane"/>
    <property type="evidence" value="ECO:0007669"/>
    <property type="project" value="TreeGrafter"/>
</dbReference>
<proteinExistence type="inferred from homology"/>
<comment type="caution">
    <text evidence="12">The sequence shown here is derived from an EMBL/GenBank/DDBJ whole genome shotgun (WGS) entry which is preliminary data.</text>
</comment>
<comment type="similarity">
    <text evidence="2">Belongs to the major facilitator superfamily. TCR/Tet family.</text>
</comment>
<name>A0A8H4RX99_9HELO</name>
<evidence type="ECO:0000256" key="9">
    <source>
        <dbReference type="SAM" id="MobiDB-lite"/>
    </source>
</evidence>
<dbReference type="Proteomes" id="UP000566819">
    <property type="component" value="Unassembled WGS sequence"/>
</dbReference>
<evidence type="ECO:0000256" key="5">
    <source>
        <dbReference type="ARBA" id="ARBA00023136"/>
    </source>
</evidence>
<sequence length="635" mass="68345">MNTHEEEAQAATAGASLETAMEGQSNEEQIERDKEIDSSPAEYEKDILNSSTTSAEGPPAVATTEKSAPQDPEASRTKLQTVIIMLSLCSAVFLAALDITIVTTALPTISEYFHSNAGYTWIGSAYLLANAASTPSWGKFSDIWGRKPIILLATAVFFVGSLLCATSVSISMLIAARCIQGVGSGGLIILVNIAISDLFSMRNRGKYFGMVGMVWAFASSVGPILGGVFTEKVSWRWCFYINLPITGSVFILICIFLHLDNPKTPVWDGLKAVDWAGSLTIVGGTLMLLLGLELGGITYPWGSAQVVCLIVFGIVVAGLFIINEWKFARYPVMPLRLFNNLSNIAALGVCFCHGFVFISGTYYLPLYFQAVLGATPLLSGVYLMPLALSLSFTSAVTGIMIKKTGKYLPPIWFGLFFMTLGFGLFIDLNAQETWAKIIIFQIIAGIGVGPNFQSPLIALQNFVAPRDIATATATFGFVRNLSTAISVVIGGVVFQNEMQKKLPALSASLGPELAQALSGGSAGASVGVVDQLPPAQRVVARQAFAESLSTMWIMYVCFAALGLAISFFIGNKSLSKVHQVTKTGLVEEEAKRKELQANKKANKERLSEEKRAEKEARKQEAREESGDTTMSGEEV</sequence>
<feature type="transmembrane region" description="Helical" evidence="10">
    <location>
        <begin position="344"/>
        <end position="365"/>
    </location>
</feature>
<dbReference type="OrthoDB" id="10021397at2759"/>
<dbReference type="SUPFAM" id="SSF103473">
    <property type="entry name" value="MFS general substrate transporter"/>
    <property type="match status" value="1"/>
</dbReference>
<dbReference type="PROSITE" id="PS50850">
    <property type="entry name" value="MFS"/>
    <property type="match status" value="1"/>
</dbReference>
<feature type="compositionally biased region" description="Basic and acidic residues" evidence="9">
    <location>
        <begin position="29"/>
        <end position="47"/>
    </location>
</feature>